<dbReference type="AlphaFoldDB" id="A0A3M7TZP4"/>
<organism evidence="6 7">
    <name type="scientific">Alteribacter keqinensis</name>
    <dbReference type="NCBI Taxonomy" id="2483800"/>
    <lineage>
        <taxon>Bacteria</taxon>
        <taxon>Bacillati</taxon>
        <taxon>Bacillota</taxon>
        <taxon>Bacilli</taxon>
        <taxon>Bacillales</taxon>
        <taxon>Bacillaceae</taxon>
        <taxon>Alteribacter</taxon>
    </lineage>
</organism>
<evidence type="ECO:0000313" key="6">
    <source>
        <dbReference type="EMBL" id="RNA70224.1"/>
    </source>
</evidence>
<dbReference type="Gene3D" id="3.40.50.20">
    <property type="match status" value="1"/>
</dbReference>
<protein>
    <submittedName>
        <fullName evidence="6">RimK family alpha-L-glutamate ligase</fullName>
    </submittedName>
</protein>
<comment type="caution">
    <text evidence="6">The sequence shown here is derived from an EMBL/GenBank/DDBJ whole genome shotgun (WGS) entry which is preliminary data.</text>
</comment>
<accession>A0A3M7TZP4</accession>
<evidence type="ECO:0000313" key="7">
    <source>
        <dbReference type="Proteomes" id="UP000278746"/>
    </source>
</evidence>
<dbReference type="NCBIfam" id="TIGR00768">
    <property type="entry name" value="rimK_fam"/>
    <property type="match status" value="1"/>
</dbReference>
<dbReference type="InterPro" id="IPR004666">
    <property type="entry name" value="Rp_bS6_RimK/Lys_biosynth_LsyX"/>
</dbReference>
<dbReference type="EMBL" id="RHIB01000001">
    <property type="protein sequence ID" value="RNA70224.1"/>
    <property type="molecule type" value="Genomic_DNA"/>
</dbReference>
<keyword evidence="7" id="KW-1185">Reference proteome</keyword>
<dbReference type="InterPro" id="IPR011761">
    <property type="entry name" value="ATP-grasp"/>
</dbReference>
<dbReference type="PANTHER" id="PTHR21621">
    <property type="entry name" value="RIBOSOMAL PROTEIN S6 MODIFICATION PROTEIN"/>
    <property type="match status" value="1"/>
</dbReference>
<name>A0A3M7TZP4_9BACI</name>
<dbReference type="Proteomes" id="UP000278746">
    <property type="component" value="Unassembled WGS sequence"/>
</dbReference>
<keyword evidence="1" id="KW-0479">Metal-binding</keyword>
<evidence type="ECO:0000259" key="5">
    <source>
        <dbReference type="PROSITE" id="PS50975"/>
    </source>
</evidence>
<evidence type="ECO:0000256" key="4">
    <source>
        <dbReference type="PROSITE-ProRule" id="PRU00409"/>
    </source>
</evidence>
<dbReference type="OrthoDB" id="9786585at2"/>
<dbReference type="InterPro" id="IPR013651">
    <property type="entry name" value="ATP-grasp_RimK-type"/>
</dbReference>
<proteinExistence type="predicted"/>
<dbReference type="GO" id="GO:0005737">
    <property type="term" value="C:cytoplasm"/>
    <property type="evidence" value="ECO:0007669"/>
    <property type="project" value="TreeGrafter"/>
</dbReference>
<evidence type="ECO:0000256" key="2">
    <source>
        <dbReference type="ARBA" id="ARBA00022741"/>
    </source>
</evidence>
<dbReference type="PROSITE" id="PS50975">
    <property type="entry name" value="ATP_GRASP"/>
    <property type="match status" value="1"/>
</dbReference>
<dbReference type="Pfam" id="PF08443">
    <property type="entry name" value="RimK"/>
    <property type="match status" value="1"/>
</dbReference>
<sequence>MRYGWLVYNSSLLTPKFLDYGKWMQRAAEAAGITLDLVLNSEVLVMIDRNGERKLRFPGHLHRPDFVHYADKDLHLARHLEATGIPLFNRSRAIEICDNKALMHTALAGSAVPVPRTIIAPKVFDGCVQGNDTFIEQIVGELGLPVIVKEAYGSFGEQVYKADTEERLRKLITEIGSKEAVFQEMVRSSEGKDVRLNVVGSQVVAAMKRTSEVDFRANVTAGGTTEPYDPSPEEEALAVLAAKVAGADFAGVDLLFGEDGPVLCEINSNPHIRSIYECTEVDVAPRMIEYIAEKVYR</sequence>
<dbReference type="GO" id="GO:0043774">
    <property type="term" value="F:coenzyme F420-2 alpha-glutamyl ligase activity"/>
    <property type="evidence" value="ECO:0007669"/>
    <property type="project" value="TreeGrafter"/>
</dbReference>
<evidence type="ECO:0000256" key="1">
    <source>
        <dbReference type="ARBA" id="ARBA00022723"/>
    </source>
</evidence>
<reference evidence="6 7" key="1">
    <citation type="submission" date="2018-10" db="EMBL/GenBank/DDBJ databases">
        <title>Bacillus Keqinensis sp. nov., a moderately halophilic bacterium isolated from a saline-alkaline lake.</title>
        <authorList>
            <person name="Wang H."/>
        </authorList>
    </citation>
    <scope>NUCLEOTIDE SEQUENCE [LARGE SCALE GENOMIC DNA]</scope>
    <source>
        <strain evidence="6 7">KQ-3</strain>
    </source>
</reference>
<gene>
    <name evidence="6" type="ORF">EBO34_09945</name>
</gene>
<dbReference type="Gene3D" id="3.30.470.20">
    <property type="entry name" value="ATP-grasp fold, B domain"/>
    <property type="match status" value="1"/>
</dbReference>
<dbReference type="RefSeq" id="WP_122897802.1">
    <property type="nucleotide sequence ID" value="NZ_RHIB01000001.1"/>
</dbReference>
<dbReference type="GO" id="GO:0005524">
    <property type="term" value="F:ATP binding"/>
    <property type="evidence" value="ECO:0007669"/>
    <property type="project" value="UniProtKB-UniRule"/>
</dbReference>
<keyword evidence="3 4" id="KW-0067">ATP-binding</keyword>
<keyword evidence="6" id="KW-0436">Ligase</keyword>
<dbReference type="SUPFAM" id="SSF56059">
    <property type="entry name" value="Glutathione synthetase ATP-binding domain-like"/>
    <property type="match status" value="1"/>
</dbReference>
<feature type="domain" description="ATP-grasp" evidence="5">
    <location>
        <begin position="104"/>
        <end position="292"/>
    </location>
</feature>
<dbReference type="PANTHER" id="PTHR21621:SF2">
    <property type="entry name" value="COENZYME GAMMA-F420-2:ALPHA-L-GLUTAMATE LIGASE"/>
    <property type="match status" value="1"/>
</dbReference>
<keyword evidence="2 4" id="KW-0547">Nucleotide-binding</keyword>
<evidence type="ECO:0000256" key="3">
    <source>
        <dbReference type="ARBA" id="ARBA00022840"/>
    </source>
</evidence>
<dbReference type="GO" id="GO:0046872">
    <property type="term" value="F:metal ion binding"/>
    <property type="evidence" value="ECO:0007669"/>
    <property type="project" value="UniProtKB-KW"/>
</dbReference>